<dbReference type="RefSeq" id="WP_315606061.1">
    <property type="nucleotide sequence ID" value="NZ_CP130318.1"/>
</dbReference>
<evidence type="ECO:0000313" key="4">
    <source>
        <dbReference type="EMBL" id="WNQ12284.1"/>
    </source>
</evidence>
<dbReference type="AlphaFoldDB" id="A0AA96RIK1"/>
<dbReference type="PANTHER" id="PTHR10272">
    <property type="entry name" value="PLATELET-ACTIVATING FACTOR ACETYLHYDROLASE"/>
    <property type="match status" value="1"/>
</dbReference>
<accession>A0AA96RIK1</accession>
<reference evidence="4 5" key="1">
    <citation type="submission" date="2022-02" db="EMBL/GenBank/DDBJ databases">
        <title>Paenibacillus sp. MBLB1776 Whole Genome Shotgun Sequencing.</title>
        <authorList>
            <person name="Hwang C.Y."/>
            <person name="Cho E.-S."/>
            <person name="Seo M.-J."/>
        </authorList>
    </citation>
    <scope>NUCLEOTIDE SEQUENCE [LARGE SCALE GENOMIC DNA]</scope>
    <source>
        <strain evidence="4 5">MBLB1776</strain>
    </source>
</reference>
<name>A0AA96RIK1_9BACL</name>
<proteinExistence type="predicted"/>
<dbReference type="KEGG" id="paun:MJA45_04340"/>
<gene>
    <name evidence="4" type="ORF">MJA45_04340</name>
</gene>
<dbReference type="GO" id="GO:0003847">
    <property type="term" value="F:1-alkyl-2-acetylglycerophosphocholine esterase activity"/>
    <property type="evidence" value="ECO:0007669"/>
    <property type="project" value="TreeGrafter"/>
</dbReference>
<keyword evidence="2" id="KW-0442">Lipid degradation</keyword>
<evidence type="ECO:0000256" key="2">
    <source>
        <dbReference type="ARBA" id="ARBA00022963"/>
    </source>
</evidence>
<dbReference type="EMBL" id="CP130318">
    <property type="protein sequence ID" value="WNQ12284.1"/>
    <property type="molecule type" value="Genomic_DNA"/>
</dbReference>
<dbReference type="Proteomes" id="UP001305702">
    <property type="component" value="Chromosome"/>
</dbReference>
<dbReference type="Pfam" id="PF03403">
    <property type="entry name" value="PAF-AH_p_II"/>
    <property type="match status" value="1"/>
</dbReference>
<dbReference type="PANTHER" id="PTHR10272:SF14">
    <property type="entry name" value="PAF ACETYLHYDROLASE FAMILY PROTEIN"/>
    <property type="match status" value="1"/>
</dbReference>
<keyword evidence="5" id="KW-1185">Reference proteome</keyword>
<evidence type="ECO:0000256" key="1">
    <source>
        <dbReference type="ARBA" id="ARBA00022801"/>
    </source>
</evidence>
<organism evidence="4 5">
    <name type="scientific">Paenibacillus aurantius</name>
    <dbReference type="NCBI Taxonomy" id="2918900"/>
    <lineage>
        <taxon>Bacteria</taxon>
        <taxon>Bacillati</taxon>
        <taxon>Bacillota</taxon>
        <taxon>Bacilli</taxon>
        <taxon>Bacillales</taxon>
        <taxon>Paenibacillaceae</taxon>
        <taxon>Paenibacillus</taxon>
    </lineage>
</organism>
<keyword evidence="3" id="KW-0443">Lipid metabolism</keyword>
<evidence type="ECO:0000313" key="5">
    <source>
        <dbReference type="Proteomes" id="UP001305702"/>
    </source>
</evidence>
<dbReference type="Gene3D" id="3.40.50.1820">
    <property type="entry name" value="alpha/beta hydrolase"/>
    <property type="match status" value="1"/>
</dbReference>
<dbReference type="InterPro" id="IPR029058">
    <property type="entry name" value="AB_hydrolase_fold"/>
</dbReference>
<dbReference type="GO" id="GO:0016042">
    <property type="term" value="P:lipid catabolic process"/>
    <property type="evidence" value="ECO:0007669"/>
    <property type="project" value="UniProtKB-KW"/>
</dbReference>
<evidence type="ECO:0000256" key="3">
    <source>
        <dbReference type="ARBA" id="ARBA00023098"/>
    </source>
</evidence>
<evidence type="ECO:0008006" key="6">
    <source>
        <dbReference type="Google" id="ProtNLM"/>
    </source>
</evidence>
<sequence length="271" mass="30022">MIKQKQRKETWPVVLLSPGFGIERDMYLGLISNLVPMGYIVVTIGAPYESVFTVYPDGLFLKQAKEMVKLKSSDYKGWHRLLDSRIRSITAVIKYLDTLNESDSELEGLFDMKNVSAVGHSLGGAAVLEAAKLEERIKAAVLLDPSFHIIRLEDIMCHAPVLLLRQEASNYEAMAAMMNEKIAHDYINGQRNAYKALTNASFYRVNGAQHMSFSDVPLHYGDLHAVPVHAAAAEAMAASMEAVFQNDRLPSVMPLQLSETIVPINSEGVPT</sequence>
<keyword evidence="1" id="KW-0378">Hydrolase</keyword>
<protein>
    <recommendedName>
        <fullName evidence="6">Alpha/beta hydrolase</fullName>
    </recommendedName>
</protein>
<dbReference type="SUPFAM" id="SSF53474">
    <property type="entry name" value="alpha/beta-Hydrolases"/>
    <property type="match status" value="1"/>
</dbReference>